<name>A0ABM8QLZ0_9BACT</name>
<evidence type="ECO:0000313" key="1">
    <source>
        <dbReference type="EMBL" id="CAE6703817.1"/>
    </source>
</evidence>
<evidence type="ECO:0000313" key="2">
    <source>
        <dbReference type="Proteomes" id="UP000675880"/>
    </source>
</evidence>
<organism evidence="1 2">
    <name type="scientific">Nitrospira defluvii</name>
    <dbReference type="NCBI Taxonomy" id="330214"/>
    <lineage>
        <taxon>Bacteria</taxon>
        <taxon>Pseudomonadati</taxon>
        <taxon>Nitrospirota</taxon>
        <taxon>Nitrospiria</taxon>
        <taxon>Nitrospirales</taxon>
        <taxon>Nitrospiraceae</taxon>
        <taxon>Nitrospira</taxon>
    </lineage>
</organism>
<reference evidence="1 2" key="1">
    <citation type="submission" date="2021-02" db="EMBL/GenBank/DDBJ databases">
        <authorList>
            <person name="Han P."/>
        </authorList>
    </citation>
    <scope>NUCLEOTIDE SEQUENCE [LARGE SCALE GENOMIC DNA]</scope>
    <source>
        <strain evidence="1">Candidatus Nitrospira sp. ZN2</strain>
    </source>
</reference>
<comment type="caution">
    <text evidence="1">The sequence shown here is derived from an EMBL/GenBank/DDBJ whole genome shotgun (WGS) entry which is preliminary data.</text>
</comment>
<dbReference type="RefSeq" id="WP_213040687.1">
    <property type="nucleotide sequence ID" value="NZ_CAJNBJ010000001.1"/>
</dbReference>
<accession>A0ABM8QLZ0</accession>
<proteinExistence type="predicted"/>
<dbReference type="Proteomes" id="UP000675880">
    <property type="component" value="Unassembled WGS sequence"/>
</dbReference>
<keyword evidence="2" id="KW-1185">Reference proteome</keyword>
<protein>
    <submittedName>
        <fullName evidence="1">Uncharacterized protein</fullName>
    </submittedName>
</protein>
<dbReference type="EMBL" id="CAJNBJ010000001">
    <property type="protein sequence ID" value="CAE6703817.1"/>
    <property type="molecule type" value="Genomic_DNA"/>
</dbReference>
<sequence length="97" mass="10860">MSHQSIASLWEEHSREGWPHFSSPNEGQLMTLDTVIGGCAVFYLDGQPEMDHQRIAILQDCVADLDGLLEDLSGDSLDYFQRLRRLAAALADVNQSR</sequence>
<gene>
    <name evidence="1" type="ORF">NSPZN2_10867</name>
</gene>